<dbReference type="RefSeq" id="WP_170303528.1">
    <property type="nucleotide sequence ID" value="NZ_BKAJ01000131.1"/>
</dbReference>
<protein>
    <submittedName>
        <fullName evidence="2">Enoyl-CoA hydratase</fullName>
    </submittedName>
</protein>
<organism evidence="2 3">
    <name type="scientific">Reyranella soli</name>
    <dbReference type="NCBI Taxonomy" id="1230389"/>
    <lineage>
        <taxon>Bacteria</taxon>
        <taxon>Pseudomonadati</taxon>
        <taxon>Pseudomonadota</taxon>
        <taxon>Alphaproteobacteria</taxon>
        <taxon>Hyphomicrobiales</taxon>
        <taxon>Reyranellaceae</taxon>
        <taxon>Reyranella</taxon>
    </lineage>
</organism>
<evidence type="ECO:0000313" key="3">
    <source>
        <dbReference type="Proteomes" id="UP000321058"/>
    </source>
</evidence>
<dbReference type="InterPro" id="IPR001753">
    <property type="entry name" value="Enoyl-CoA_hydra/iso"/>
</dbReference>
<evidence type="ECO:0000256" key="1">
    <source>
        <dbReference type="ARBA" id="ARBA00005254"/>
    </source>
</evidence>
<reference evidence="2 3" key="1">
    <citation type="submission" date="2019-07" db="EMBL/GenBank/DDBJ databases">
        <title>Whole genome shotgun sequence of Reyranella soli NBRC 108950.</title>
        <authorList>
            <person name="Hosoyama A."/>
            <person name="Uohara A."/>
            <person name="Ohji S."/>
            <person name="Ichikawa N."/>
        </authorList>
    </citation>
    <scope>NUCLEOTIDE SEQUENCE [LARGE SCALE GENOMIC DNA]</scope>
    <source>
        <strain evidence="2 3">NBRC 108950</strain>
    </source>
</reference>
<dbReference type="AlphaFoldDB" id="A0A512NKG5"/>
<comment type="caution">
    <text evidence="2">The sequence shown here is derived from an EMBL/GenBank/DDBJ whole genome shotgun (WGS) entry which is preliminary data.</text>
</comment>
<dbReference type="NCBIfam" id="NF004795">
    <property type="entry name" value="PRK06143.1"/>
    <property type="match status" value="1"/>
</dbReference>
<dbReference type="GO" id="GO:0003824">
    <property type="term" value="F:catalytic activity"/>
    <property type="evidence" value="ECO:0007669"/>
    <property type="project" value="UniProtKB-ARBA"/>
</dbReference>
<gene>
    <name evidence="2" type="ORF">RSO01_66070</name>
</gene>
<sequence>MASGVHKVDISWDRRPAGTVANVVFDNSRKLNSLNPPALLDLTEAFLGLAREDDLRVVVLSGAGGKAFIGGADINHMAGMKTSEDGRAFITSVHKLCQAIRDCPVPVICRMEGYTLGAGLEVAAACDMRIAADNAFFGMPEVKVGVPSVVEAALLPRLIGWGRTSWLLLTAENIDAATADRWGMVEQVVPAAKIGEAVERCVASIVEGTPKAVRAQKRLMRRWERLPLDEAVQAGIDAFAQSVAEGEHIERMGAFVNRNRK</sequence>
<dbReference type="CDD" id="cd06558">
    <property type="entry name" value="crotonase-like"/>
    <property type="match status" value="1"/>
</dbReference>
<keyword evidence="3" id="KW-1185">Reference proteome</keyword>
<comment type="similarity">
    <text evidence="1">Belongs to the enoyl-CoA hydratase/isomerase family.</text>
</comment>
<proteinExistence type="inferred from homology"/>
<evidence type="ECO:0000313" key="2">
    <source>
        <dbReference type="EMBL" id="GEP59441.1"/>
    </source>
</evidence>
<dbReference type="Gene3D" id="3.90.226.10">
    <property type="entry name" value="2-enoyl-CoA Hydratase, Chain A, domain 1"/>
    <property type="match status" value="1"/>
</dbReference>
<dbReference type="EMBL" id="BKAJ01000131">
    <property type="protein sequence ID" value="GEP59441.1"/>
    <property type="molecule type" value="Genomic_DNA"/>
</dbReference>
<dbReference type="InterPro" id="IPR029045">
    <property type="entry name" value="ClpP/crotonase-like_dom_sf"/>
</dbReference>
<dbReference type="GO" id="GO:0006635">
    <property type="term" value="P:fatty acid beta-oxidation"/>
    <property type="evidence" value="ECO:0007669"/>
    <property type="project" value="TreeGrafter"/>
</dbReference>
<dbReference type="SUPFAM" id="SSF52096">
    <property type="entry name" value="ClpP/crotonase"/>
    <property type="match status" value="1"/>
</dbReference>
<name>A0A512NKG5_9HYPH</name>
<dbReference type="PANTHER" id="PTHR11941:SF171">
    <property type="entry name" value="SD19268P"/>
    <property type="match status" value="1"/>
</dbReference>
<dbReference type="PANTHER" id="PTHR11941">
    <property type="entry name" value="ENOYL-COA HYDRATASE-RELATED"/>
    <property type="match status" value="1"/>
</dbReference>
<dbReference type="Pfam" id="PF00378">
    <property type="entry name" value="ECH_1"/>
    <property type="match status" value="1"/>
</dbReference>
<accession>A0A512NKG5</accession>
<dbReference type="Proteomes" id="UP000321058">
    <property type="component" value="Unassembled WGS sequence"/>
</dbReference>